<dbReference type="Gene3D" id="1.10.8.420">
    <property type="entry name" value="RecR Domain 1"/>
    <property type="match status" value="1"/>
</dbReference>
<dbReference type="PANTHER" id="PTHR30446">
    <property type="entry name" value="RECOMBINATION PROTEIN RECR"/>
    <property type="match status" value="1"/>
</dbReference>
<dbReference type="InterPro" id="IPR023627">
    <property type="entry name" value="Rcmb_RecR"/>
</dbReference>
<dbReference type="CDD" id="cd00080">
    <property type="entry name" value="H3TH_StructSpec-5'-nucleases"/>
    <property type="match status" value="1"/>
</dbReference>
<dbReference type="PROSITE" id="PS01300">
    <property type="entry name" value="RECR"/>
    <property type="match status" value="1"/>
</dbReference>
<dbReference type="InterPro" id="IPR000093">
    <property type="entry name" value="DNA_Rcmb_RecR"/>
</dbReference>
<dbReference type="Gene3D" id="3.30.60.80">
    <property type="match status" value="1"/>
</dbReference>
<dbReference type="GO" id="GO:0003677">
    <property type="term" value="F:DNA binding"/>
    <property type="evidence" value="ECO:0007669"/>
    <property type="project" value="InterPro"/>
</dbReference>
<gene>
    <name evidence="1" type="ORF">CTOB1V02_LOCUS13351</name>
</gene>
<sequence>MKFSSKYLEDAVEAFAGLPGIGRKSALRLALHLLKQDDLITEHFAKAITTMRSAIKECQKCHNLSDEAVCGICKDPRRNEKLICVVETVRDVMAIEETGQFHGKYHVL</sequence>
<protein>
    <submittedName>
        <fullName evidence="1">Uncharacterized protein</fullName>
    </submittedName>
</protein>
<dbReference type="GO" id="GO:0006281">
    <property type="term" value="P:DNA repair"/>
    <property type="evidence" value="ECO:0007669"/>
    <property type="project" value="InterPro"/>
</dbReference>
<dbReference type="GO" id="GO:0046872">
    <property type="term" value="F:metal ion binding"/>
    <property type="evidence" value="ECO:0007669"/>
    <property type="project" value="InterPro"/>
</dbReference>
<organism evidence="1">
    <name type="scientific">Cyprideis torosa</name>
    <dbReference type="NCBI Taxonomy" id="163714"/>
    <lineage>
        <taxon>Eukaryota</taxon>
        <taxon>Metazoa</taxon>
        <taxon>Ecdysozoa</taxon>
        <taxon>Arthropoda</taxon>
        <taxon>Crustacea</taxon>
        <taxon>Oligostraca</taxon>
        <taxon>Ostracoda</taxon>
        <taxon>Podocopa</taxon>
        <taxon>Podocopida</taxon>
        <taxon>Cytherocopina</taxon>
        <taxon>Cytheroidea</taxon>
        <taxon>Cytherideidae</taxon>
        <taxon>Cyprideis</taxon>
    </lineage>
</organism>
<dbReference type="Pfam" id="PF02132">
    <property type="entry name" value="RecR_ZnF"/>
    <property type="match status" value="1"/>
</dbReference>
<dbReference type="EMBL" id="OB673303">
    <property type="protein sequence ID" value="CAD7235536.1"/>
    <property type="molecule type" value="Genomic_DNA"/>
</dbReference>
<dbReference type="InterPro" id="IPR015967">
    <property type="entry name" value="Rcmb_RecR_Znf"/>
</dbReference>
<dbReference type="PANTHER" id="PTHR30446:SF0">
    <property type="entry name" value="RECOMBINATION PROTEIN RECR"/>
    <property type="match status" value="1"/>
</dbReference>
<reference evidence="1" key="1">
    <citation type="submission" date="2020-11" db="EMBL/GenBank/DDBJ databases">
        <authorList>
            <person name="Tran Van P."/>
        </authorList>
    </citation>
    <scope>NUCLEOTIDE SEQUENCE</scope>
</reference>
<feature type="non-terminal residue" evidence="1">
    <location>
        <position position="108"/>
    </location>
</feature>
<evidence type="ECO:0000313" key="1">
    <source>
        <dbReference type="EMBL" id="CAD7235536.1"/>
    </source>
</evidence>
<proteinExistence type="inferred from homology"/>
<dbReference type="InterPro" id="IPR006171">
    <property type="entry name" value="TOPRIM_dom"/>
</dbReference>
<dbReference type="Pfam" id="PF13662">
    <property type="entry name" value="Toprim_4"/>
    <property type="match status" value="1"/>
</dbReference>
<dbReference type="HAMAP" id="MF_00017">
    <property type="entry name" value="RecR"/>
    <property type="match status" value="1"/>
</dbReference>
<dbReference type="Gene3D" id="3.40.1360.10">
    <property type="match status" value="1"/>
</dbReference>
<name>A0A7R8ZXL6_9CRUS</name>
<dbReference type="OrthoDB" id="6537747at2759"/>
<dbReference type="GO" id="GO:0006310">
    <property type="term" value="P:DNA recombination"/>
    <property type="evidence" value="ECO:0007669"/>
    <property type="project" value="InterPro"/>
</dbReference>
<accession>A0A7R8ZXL6</accession>
<dbReference type="AlphaFoldDB" id="A0A7R8ZXL6"/>
<dbReference type="PROSITE" id="PS50880">
    <property type="entry name" value="TOPRIM"/>
    <property type="match status" value="1"/>
</dbReference>
<dbReference type="Pfam" id="PF21176">
    <property type="entry name" value="RecR_HhH"/>
    <property type="match status" value="1"/>
</dbReference>
<dbReference type="SUPFAM" id="SSF111304">
    <property type="entry name" value="Recombination protein RecR"/>
    <property type="match status" value="1"/>
</dbReference>